<dbReference type="RefSeq" id="WP_245120013.1">
    <property type="nucleotide sequence ID" value="NZ_CP095061.1"/>
</dbReference>
<accession>A0ABY4G5Z1</accession>
<dbReference type="PROSITE" id="PS51257">
    <property type="entry name" value="PROKAR_LIPOPROTEIN"/>
    <property type="match status" value="1"/>
</dbReference>
<dbReference type="Gene3D" id="2.60.120.260">
    <property type="entry name" value="Galactose-binding domain-like"/>
    <property type="match status" value="1"/>
</dbReference>
<organism evidence="1 2">
    <name type="scientific">Hymenobacter volaticus</name>
    <dbReference type="NCBI Taxonomy" id="2932254"/>
    <lineage>
        <taxon>Bacteria</taxon>
        <taxon>Pseudomonadati</taxon>
        <taxon>Bacteroidota</taxon>
        <taxon>Cytophagia</taxon>
        <taxon>Cytophagales</taxon>
        <taxon>Hymenobacteraceae</taxon>
        <taxon>Hymenobacter</taxon>
    </lineage>
</organism>
<dbReference type="Proteomes" id="UP000830401">
    <property type="component" value="Chromosome"/>
</dbReference>
<dbReference type="InterPro" id="IPR008979">
    <property type="entry name" value="Galactose-bd-like_sf"/>
</dbReference>
<gene>
    <name evidence="1" type="ORF">MUN86_21385</name>
</gene>
<keyword evidence="2" id="KW-1185">Reference proteome</keyword>
<sequence length="176" mass="19641">MKNLFLLIFSVFLFSCTNNNSDTADNDILMSSNFDSLAGWLPDMSVLANDKAHSGKYSLKVDQTREFALGYSTVLGELSNTRLRGIKLDAWVYLADKDATAKLAFIIKDAAGSQEILGDRIDLVEQAKEYGKWVKISKKINFPVSANYTSQLVIYLWRAGATKPAYIDDIQLTALR</sequence>
<evidence type="ECO:0008006" key="3">
    <source>
        <dbReference type="Google" id="ProtNLM"/>
    </source>
</evidence>
<dbReference type="SUPFAM" id="SSF49785">
    <property type="entry name" value="Galactose-binding domain-like"/>
    <property type="match status" value="1"/>
</dbReference>
<dbReference type="EMBL" id="CP095061">
    <property type="protein sequence ID" value="UOQ66034.1"/>
    <property type="molecule type" value="Genomic_DNA"/>
</dbReference>
<reference evidence="1" key="1">
    <citation type="submission" date="2022-04" db="EMBL/GenBank/DDBJ databases">
        <title>Hymenobacter sp. isolated from the air.</title>
        <authorList>
            <person name="Won M."/>
            <person name="Lee C.-M."/>
            <person name="Woen H.-Y."/>
            <person name="Kwon S.-W."/>
        </authorList>
    </citation>
    <scope>NUCLEOTIDE SEQUENCE</scope>
    <source>
        <strain evidence="1">5420S-77</strain>
    </source>
</reference>
<evidence type="ECO:0000313" key="2">
    <source>
        <dbReference type="Proteomes" id="UP000830401"/>
    </source>
</evidence>
<protein>
    <recommendedName>
        <fullName evidence="3">CBM-cenC domain-containing protein</fullName>
    </recommendedName>
</protein>
<name>A0ABY4G5Z1_9BACT</name>
<proteinExistence type="predicted"/>
<evidence type="ECO:0000313" key="1">
    <source>
        <dbReference type="EMBL" id="UOQ66034.1"/>
    </source>
</evidence>